<proteinExistence type="predicted"/>
<dbReference type="Proteomes" id="UP001642409">
    <property type="component" value="Unassembled WGS sequence"/>
</dbReference>
<evidence type="ECO:0000313" key="3">
    <source>
        <dbReference type="Proteomes" id="UP001642409"/>
    </source>
</evidence>
<sequence>MSDSSEYSSDSYASSDNDHNILCSQFYSEQQIIQPVTKDFYGQIEELINRNKYKQKVQQCPYQLDDGVVNLNHDFINSTKCDIVNLNYSGNYEQVDIANISKITQKVEKISLRKASVNLSQLNMPVNKLLLLMCKINGSWGTLFSCDELMVIINEHQDTDWITQANYVQLTICFTNFSSQLYSVLQKCSMYQNLQQISITESTIDMQLITWFIKDLIFRECKLVGNASLNVNNLCIIDCELTTSQLLSSKINSLTLQNVYDGSIDCYNSFEYETFCTTINDVPDVNILIISDCLFKLRSTSTPKANQLDLKGVNSGWVPFSFFANINKINCRCLNQYVIKYKQQSTNQEQIRTQNYLKLTDLRSGSGEKEEIVKIIHEKINKMLKMELELGFGRE</sequence>
<reference evidence="2 3" key="2">
    <citation type="submission" date="2024-07" db="EMBL/GenBank/DDBJ databases">
        <authorList>
            <person name="Akdeniz Z."/>
        </authorList>
    </citation>
    <scope>NUCLEOTIDE SEQUENCE [LARGE SCALE GENOMIC DNA]</scope>
</reference>
<gene>
    <name evidence="2" type="ORF">HINF_LOCUS58893</name>
    <name evidence="1" type="ORF">HINF_LOCUS92</name>
</gene>
<dbReference type="AlphaFoldDB" id="A0AA86TC95"/>
<dbReference type="EMBL" id="CAXDID020000334">
    <property type="protein sequence ID" value="CAL6078418.1"/>
    <property type="molecule type" value="Genomic_DNA"/>
</dbReference>
<protein>
    <submittedName>
        <fullName evidence="2">Hypothetical_protein</fullName>
    </submittedName>
</protein>
<organism evidence="1">
    <name type="scientific">Hexamita inflata</name>
    <dbReference type="NCBI Taxonomy" id="28002"/>
    <lineage>
        <taxon>Eukaryota</taxon>
        <taxon>Metamonada</taxon>
        <taxon>Diplomonadida</taxon>
        <taxon>Hexamitidae</taxon>
        <taxon>Hexamitinae</taxon>
        <taxon>Hexamita</taxon>
    </lineage>
</organism>
<reference evidence="1" key="1">
    <citation type="submission" date="2023-06" db="EMBL/GenBank/DDBJ databases">
        <authorList>
            <person name="Kurt Z."/>
        </authorList>
    </citation>
    <scope>NUCLEOTIDE SEQUENCE</scope>
</reference>
<name>A0AA86TC95_9EUKA</name>
<accession>A0AA86TC95</accession>
<comment type="caution">
    <text evidence="1">The sequence shown here is derived from an EMBL/GenBank/DDBJ whole genome shotgun (WGS) entry which is preliminary data.</text>
</comment>
<evidence type="ECO:0000313" key="2">
    <source>
        <dbReference type="EMBL" id="CAL6078418.1"/>
    </source>
</evidence>
<evidence type="ECO:0000313" key="1">
    <source>
        <dbReference type="EMBL" id="CAI9912447.1"/>
    </source>
</evidence>
<dbReference type="EMBL" id="CATOUU010000002">
    <property type="protein sequence ID" value="CAI9912447.1"/>
    <property type="molecule type" value="Genomic_DNA"/>
</dbReference>
<keyword evidence="3" id="KW-1185">Reference proteome</keyword>